<feature type="transmembrane region" description="Helical" evidence="6">
    <location>
        <begin position="273"/>
        <end position="295"/>
    </location>
</feature>
<keyword evidence="3 6" id="KW-0812">Transmembrane</keyword>
<evidence type="ECO:0000313" key="9">
    <source>
        <dbReference type="Proteomes" id="UP000235347"/>
    </source>
</evidence>
<dbReference type="PANTHER" id="PTHR34820">
    <property type="entry name" value="INNER MEMBRANE PROTEIN YEBZ"/>
    <property type="match status" value="1"/>
</dbReference>
<dbReference type="PANTHER" id="PTHR34820:SF4">
    <property type="entry name" value="INNER MEMBRANE PROTEIN YEBZ"/>
    <property type="match status" value="1"/>
</dbReference>
<sequence length="305" mass="31336">MNVTGISIGQVALAALMNIAFAFTIGSALLERWLAFEGQTARDAWQRAHASLVAATFALVLSDILWLLYEAASMSGLSLAMALGAVPTVIAQTQVGHGWCVALGGALLALAAALASRGGRVGQGVFWLAVVIIALGKASIGHAVDAGPISLAVGVQALHLLATGVWGGIVLAGGLLVLPGLDTSTTRGVLIRVAVRVSSVATTALLVVLATGLFNAQRGLGRSLAPLSDSTWGHVFTLKVALVLFAVLLGGLNRTSALPRLRRTASTTDAHTFNNVLHMEALVMLGIFVVAAVLAHSPPGYSMMR</sequence>
<feature type="domain" description="Copper resistance protein D" evidence="7">
    <location>
        <begin position="196"/>
        <end position="294"/>
    </location>
</feature>
<keyword evidence="4 6" id="KW-1133">Transmembrane helix</keyword>
<feature type="transmembrane region" description="Helical" evidence="6">
    <location>
        <begin position="6"/>
        <end position="30"/>
    </location>
</feature>
<dbReference type="InterPro" id="IPR032694">
    <property type="entry name" value="CopC/D"/>
</dbReference>
<evidence type="ECO:0000256" key="3">
    <source>
        <dbReference type="ARBA" id="ARBA00022692"/>
    </source>
</evidence>
<dbReference type="GO" id="GO:0006825">
    <property type="term" value="P:copper ion transport"/>
    <property type="evidence" value="ECO:0007669"/>
    <property type="project" value="InterPro"/>
</dbReference>
<keyword evidence="5 6" id="KW-0472">Membrane</keyword>
<dbReference type="EMBL" id="PNYB01000004">
    <property type="protein sequence ID" value="PMS26613.1"/>
    <property type="molecule type" value="Genomic_DNA"/>
</dbReference>
<reference evidence="8 9" key="1">
    <citation type="submission" date="2018-01" db="EMBL/GenBank/DDBJ databases">
        <title>Whole genome analyses suggest that Burkholderia sensu lato contains two further novel genera in the rhizoxinica-symbiotica group Mycetohabitans gen. nov., and Trinickia gen. nov.: implications for the evolution of diazotrophy and nodulation in the Burkholderiaceae.</title>
        <authorList>
            <person name="Estrada-de los Santos P."/>
            <person name="Palmer M."/>
            <person name="Chavez-Ramirez B."/>
            <person name="Beukes C."/>
            <person name="Steenkamp E.T."/>
            <person name="Hirsch A.M."/>
            <person name="Manyaka P."/>
            <person name="Maluk M."/>
            <person name="Lafos M."/>
            <person name="Crook M."/>
            <person name="Gross E."/>
            <person name="Simon M.F."/>
            <person name="Bueno dos Reis Junior F."/>
            <person name="Poole P.S."/>
            <person name="Venter S.N."/>
            <person name="James E.K."/>
        </authorList>
    </citation>
    <scope>NUCLEOTIDE SEQUENCE [LARGE SCALE GENOMIC DNA]</scope>
    <source>
        <strain evidence="8 9">GP25-8</strain>
    </source>
</reference>
<gene>
    <name evidence="8" type="ORF">C0Z19_06670</name>
</gene>
<evidence type="ECO:0000256" key="5">
    <source>
        <dbReference type="ARBA" id="ARBA00023136"/>
    </source>
</evidence>
<evidence type="ECO:0000256" key="1">
    <source>
        <dbReference type="ARBA" id="ARBA00004651"/>
    </source>
</evidence>
<dbReference type="InterPro" id="IPR008457">
    <property type="entry name" value="Cu-R_CopD_dom"/>
</dbReference>
<feature type="transmembrane region" description="Helical" evidence="6">
    <location>
        <begin position="125"/>
        <end position="144"/>
    </location>
</feature>
<evidence type="ECO:0000259" key="7">
    <source>
        <dbReference type="Pfam" id="PF05425"/>
    </source>
</evidence>
<dbReference type="GO" id="GO:0005886">
    <property type="term" value="C:plasma membrane"/>
    <property type="evidence" value="ECO:0007669"/>
    <property type="project" value="UniProtKB-SubCell"/>
</dbReference>
<dbReference type="Proteomes" id="UP000235347">
    <property type="component" value="Unassembled WGS sequence"/>
</dbReference>
<name>A0A2N7WB32_9BURK</name>
<evidence type="ECO:0000313" key="8">
    <source>
        <dbReference type="EMBL" id="PMS26613.1"/>
    </source>
</evidence>
<comment type="subcellular location">
    <subcellularLocation>
        <location evidence="1">Cell membrane</location>
        <topology evidence="1">Multi-pass membrane protein</topology>
    </subcellularLocation>
</comment>
<dbReference type="Pfam" id="PF05425">
    <property type="entry name" value="CopD"/>
    <property type="match status" value="1"/>
</dbReference>
<keyword evidence="9" id="KW-1185">Reference proteome</keyword>
<dbReference type="AlphaFoldDB" id="A0A2N7WB32"/>
<evidence type="ECO:0000256" key="4">
    <source>
        <dbReference type="ARBA" id="ARBA00022989"/>
    </source>
</evidence>
<comment type="caution">
    <text evidence="8">The sequence shown here is derived from an EMBL/GenBank/DDBJ whole genome shotgun (WGS) entry which is preliminary data.</text>
</comment>
<proteinExistence type="predicted"/>
<organism evidence="8 9">
    <name type="scientific">Trinickia soli</name>
    <dbReference type="NCBI Taxonomy" id="380675"/>
    <lineage>
        <taxon>Bacteria</taxon>
        <taxon>Pseudomonadati</taxon>
        <taxon>Pseudomonadota</taxon>
        <taxon>Betaproteobacteria</taxon>
        <taxon>Burkholderiales</taxon>
        <taxon>Burkholderiaceae</taxon>
        <taxon>Trinickia</taxon>
    </lineage>
</organism>
<feature type="transmembrane region" description="Helical" evidence="6">
    <location>
        <begin position="234"/>
        <end position="252"/>
    </location>
</feature>
<accession>A0A2N7WB32</accession>
<protein>
    <submittedName>
        <fullName evidence="8">Copper resistance protein CopD</fullName>
    </submittedName>
</protein>
<evidence type="ECO:0000256" key="6">
    <source>
        <dbReference type="SAM" id="Phobius"/>
    </source>
</evidence>
<evidence type="ECO:0000256" key="2">
    <source>
        <dbReference type="ARBA" id="ARBA00022475"/>
    </source>
</evidence>
<keyword evidence="2" id="KW-1003">Cell membrane</keyword>
<dbReference type="RefSeq" id="WP_102609004.1">
    <property type="nucleotide sequence ID" value="NZ_CADIKD010000011.1"/>
</dbReference>
<feature type="transmembrane region" description="Helical" evidence="6">
    <location>
        <begin position="50"/>
        <end position="69"/>
    </location>
</feature>
<feature type="transmembrane region" description="Helical" evidence="6">
    <location>
        <begin position="89"/>
        <end position="113"/>
    </location>
</feature>
<feature type="transmembrane region" description="Helical" evidence="6">
    <location>
        <begin position="156"/>
        <end position="181"/>
    </location>
</feature>
<feature type="transmembrane region" description="Helical" evidence="6">
    <location>
        <begin position="193"/>
        <end position="214"/>
    </location>
</feature>